<comment type="caution">
    <text evidence="4">The sequence shown here is derived from an EMBL/GenBank/DDBJ whole genome shotgun (WGS) entry which is preliminary data.</text>
</comment>
<evidence type="ECO:0000256" key="1">
    <source>
        <dbReference type="SAM" id="MobiDB-lite"/>
    </source>
</evidence>
<dbReference type="InterPro" id="IPR003399">
    <property type="entry name" value="Mce/MlaD"/>
</dbReference>
<dbReference type="GO" id="GO:0005576">
    <property type="term" value="C:extracellular region"/>
    <property type="evidence" value="ECO:0007669"/>
    <property type="project" value="TreeGrafter"/>
</dbReference>
<evidence type="ECO:0000313" key="4">
    <source>
        <dbReference type="EMBL" id="GDY29758.1"/>
    </source>
</evidence>
<proteinExistence type="predicted"/>
<reference evidence="5" key="1">
    <citation type="submission" date="2019-04" db="EMBL/GenBank/DDBJ databases">
        <title>Draft genome sequence of Pseudonocardiaceae bacterium SL3-2-4.</title>
        <authorList>
            <person name="Ningsih F."/>
            <person name="Yokota A."/>
            <person name="Sakai Y."/>
            <person name="Nanatani K."/>
            <person name="Yabe S."/>
            <person name="Oetari A."/>
            <person name="Sjamsuridzal W."/>
        </authorList>
    </citation>
    <scope>NUCLEOTIDE SEQUENCE [LARGE SCALE GENOMIC DNA]</scope>
    <source>
        <strain evidence="5">SL3-2-4</strain>
    </source>
</reference>
<name>A0A4D4J4T8_9PSEU</name>
<organism evidence="4 5">
    <name type="scientific">Gandjariella thermophila</name>
    <dbReference type="NCBI Taxonomy" id="1931992"/>
    <lineage>
        <taxon>Bacteria</taxon>
        <taxon>Bacillati</taxon>
        <taxon>Actinomycetota</taxon>
        <taxon>Actinomycetes</taxon>
        <taxon>Pseudonocardiales</taxon>
        <taxon>Pseudonocardiaceae</taxon>
        <taxon>Gandjariella</taxon>
    </lineage>
</organism>
<dbReference type="RefSeq" id="WP_137812915.1">
    <property type="nucleotide sequence ID" value="NZ_BJFL01000004.1"/>
</dbReference>
<dbReference type="InterPro" id="IPR024516">
    <property type="entry name" value="Mce_C"/>
</dbReference>
<protein>
    <submittedName>
        <fullName evidence="4">ABC transporter substrate-binding protein</fullName>
    </submittedName>
</protein>
<feature type="compositionally biased region" description="Pro residues" evidence="1">
    <location>
        <begin position="385"/>
        <end position="394"/>
    </location>
</feature>
<dbReference type="PANTHER" id="PTHR33371">
    <property type="entry name" value="INTERMEMBRANE PHOSPHOLIPID TRANSPORT SYSTEM BINDING PROTEIN MLAD-RELATED"/>
    <property type="match status" value="1"/>
</dbReference>
<dbReference type="NCBIfam" id="TIGR00996">
    <property type="entry name" value="Mtu_fam_mce"/>
    <property type="match status" value="1"/>
</dbReference>
<evidence type="ECO:0000259" key="3">
    <source>
        <dbReference type="Pfam" id="PF11887"/>
    </source>
</evidence>
<evidence type="ECO:0000259" key="2">
    <source>
        <dbReference type="Pfam" id="PF02470"/>
    </source>
</evidence>
<feature type="domain" description="Mce/MlaD" evidence="2">
    <location>
        <begin position="39"/>
        <end position="114"/>
    </location>
</feature>
<dbReference type="Proteomes" id="UP000298860">
    <property type="component" value="Unassembled WGS sequence"/>
</dbReference>
<sequence>MFSRRIKFQIALFLIIAISGVAYAGGAYAGLGRLFGHTGYRVTLQLADSGGIFTNAEVSYRGVTVGRVGALHLTDTGVDVDLNIDPSTPKIPANTRAVVADRSAIGEQYVDLEADSDNPPYLTDGSMIPRGRTSLPPTPQSVLTNLDSLVASVPTNSLRTVVDELDTAFTGAGPSLQTLLDNANSFVTTASQHLAQTRGLLSNGRIVLHTQQQQADQILTFSNGLNEIAAQLKKSDPDLRNLIAIAPQVAQQVDSILRATGPQLGVLVANLLTTVNITTTRTDGLEEFLVTFPVMTSMTPGLADANDTGHEAFVMNYADPPECYKGYETTKTRPANDTTPVPANLHAYCAEPPGSPIEVRGSQNAPFGGRPAPVSAPGTAQPSPTGQPPAPPQLPGAIGMLSALGSGPRNMAQLLGLPG</sequence>
<dbReference type="EMBL" id="BJFL01000004">
    <property type="protein sequence ID" value="GDY29758.1"/>
    <property type="molecule type" value="Genomic_DNA"/>
</dbReference>
<dbReference type="Pfam" id="PF02470">
    <property type="entry name" value="MlaD"/>
    <property type="match status" value="1"/>
</dbReference>
<dbReference type="PANTHER" id="PTHR33371:SF16">
    <property type="entry name" value="MCE-FAMILY PROTEIN MCE3F"/>
    <property type="match status" value="1"/>
</dbReference>
<dbReference type="Pfam" id="PF11887">
    <property type="entry name" value="Mce4_CUP1"/>
    <property type="match status" value="1"/>
</dbReference>
<dbReference type="InterPro" id="IPR052336">
    <property type="entry name" value="MlaD_Phospholipid_Transporter"/>
</dbReference>
<dbReference type="OrthoDB" id="4741753at2"/>
<dbReference type="AlphaFoldDB" id="A0A4D4J4T8"/>
<dbReference type="InterPro" id="IPR005693">
    <property type="entry name" value="Mce"/>
</dbReference>
<feature type="region of interest" description="Disordered" evidence="1">
    <location>
        <begin position="352"/>
        <end position="396"/>
    </location>
</feature>
<evidence type="ECO:0000313" key="5">
    <source>
        <dbReference type="Proteomes" id="UP000298860"/>
    </source>
</evidence>
<keyword evidence="5" id="KW-1185">Reference proteome</keyword>
<feature type="domain" description="Mammalian cell entry C-terminal" evidence="3">
    <location>
        <begin position="122"/>
        <end position="287"/>
    </location>
</feature>
<gene>
    <name evidence="4" type="ORF">GTS_13910</name>
</gene>
<accession>A0A4D4J4T8</accession>